<reference evidence="11" key="1">
    <citation type="submission" date="2022-07" db="EMBL/GenBank/DDBJ databases">
        <title>Phylogenomic reconstructions and comparative analyses of Kickxellomycotina fungi.</title>
        <authorList>
            <person name="Reynolds N.K."/>
            <person name="Stajich J.E."/>
            <person name="Barry K."/>
            <person name="Grigoriev I.V."/>
            <person name="Crous P."/>
            <person name="Smith M.E."/>
        </authorList>
    </citation>
    <scope>NUCLEOTIDE SEQUENCE</scope>
    <source>
        <strain evidence="11">NBRC 100468</strain>
    </source>
</reference>
<name>A0A9W8A3D0_9FUNG</name>
<dbReference type="OrthoDB" id="534348at2759"/>
<feature type="domain" description="Proliferating cell nuclear antigen PCNA C-terminal" evidence="10">
    <location>
        <begin position="128"/>
        <end position="254"/>
    </location>
</feature>
<dbReference type="NCBIfam" id="TIGR00590">
    <property type="entry name" value="pcna"/>
    <property type="match status" value="1"/>
</dbReference>
<dbReference type="GO" id="GO:0030337">
    <property type="term" value="F:DNA polymerase processivity factor activity"/>
    <property type="evidence" value="ECO:0007669"/>
    <property type="project" value="InterPro"/>
</dbReference>
<dbReference type="GO" id="GO:0006298">
    <property type="term" value="P:mismatch repair"/>
    <property type="evidence" value="ECO:0007669"/>
    <property type="project" value="TreeGrafter"/>
</dbReference>
<evidence type="ECO:0000313" key="11">
    <source>
        <dbReference type="EMBL" id="KAJ1918298.1"/>
    </source>
</evidence>
<protein>
    <recommendedName>
        <fullName evidence="7">DNA sliding clamp PCNA</fullName>
    </recommendedName>
</protein>
<gene>
    <name evidence="11" type="primary">POL30</name>
    <name evidence="11" type="ORF">H4219_002695</name>
</gene>
<dbReference type="FunFam" id="3.70.10.10:FF:000001">
    <property type="entry name" value="Proliferating cell nuclear antigen"/>
    <property type="match status" value="1"/>
</dbReference>
<dbReference type="GO" id="GO:0019985">
    <property type="term" value="P:translesion synthesis"/>
    <property type="evidence" value="ECO:0007669"/>
    <property type="project" value="TreeGrafter"/>
</dbReference>
<keyword evidence="5 7" id="KW-0539">Nucleus</keyword>
<dbReference type="PANTHER" id="PTHR11352:SF0">
    <property type="entry name" value="PROLIFERATING CELL NUCLEAR ANTIGEN"/>
    <property type="match status" value="1"/>
</dbReference>
<dbReference type="GO" id="GO:0006272">
    <property type="term" value="P:leading strand elongation"/>
    <property type="evidence" value="ECO:0007669"/>
    <property type="project" value="TreeGrafter"/>
</dbReference>
<evidence type="ECO:0000256" key="7">
    <source>
        <dbReference type="RuleBase" id="RU000641"/>
    </source>
</evidence>
<dbReference type="PANTHER" id="PTHR11352">
    <property type="entry name" value="PROLIFERATING CELL NUCLEAR ANTIGEN"/>
    <property type="match status" value="1"/>
</dbReference>
<accession>A0A9W8A3D0</accession>
<dbReference type="InterPro" id="IPR022648">
    <property type="entry name" value="Pr_cel_nuc_antig_N"/>
</dbReference>
<comment type="function">
    <text evidence="7">This protein is an auxiliary protein of DNA polymerase delta and is involved in the control of eukaryotic DNA replication by increasing the polymerase's processivity during elongation of the leading strand.</text>
</comment>
<evidence type="ECO:0000256" key="2">
    <source>
        <dbReference type="ARBA" id="ARBA00010462"/>
    </source>
</evidence>
<evidence type="ECO:0000256" key="5">
    <source>
        <dbReference type="ARBA" id="ARBA00023242"/>
    </source>
</evidence>
<feature type="domain" description="Proliferating cell nuclear antigen PCNA N-terminal" evidence="9">
    <location>
        <begin position="1"/>
        <end position="124"/>
    </location>
</feature>
<dbReference type="InterPro" id="IPR000730">
    <property type="entry name" value="Pr_cel_nuc_antig"/>
</dbReference>
<dbReference type="Proteomes" id="UP001150538">
    <property type="component" value="Unassembled WGS sequence"/>
</dbReference>
<evidence type="ECO:0000259" key="10">
    <source>
        <dbReference type="Pfam" id="PF02747"/>
    </source>
</evidence>
<dbReference type="GO" id="GO:0003677">
    <property type="term" value="F:DNA binding"/>
    <property type="evidence" value="ECO:0007669"/>
    <property type="project" value="UniProtKB-KW"/>
</dbReference>
<evidence type="ECO:0000256" key="3">
    <source>
        <dbReference type="ARBA" id="ARBA00022705"/>
    </source>
</evidence>
<dbReference type="Pfam" id="PF02747">
    <property type="entry name" value="PCNA_C"/>
    <property type="match status" value="1"/>
</dbReference>
<dbReference type="AlphaFoldDB" id="A0A9W8A3D0"/>
<dbReference type="GO" id="GO:0006275">
    <property type="term" value="P:regulation of DNA replication"/>
    <property type="evidence" value="ECO:0007669"/>
    <property type="project" value="InterPro"/>
</dbReference>
<dbReference type="Pfam" id="PF00705">
    <property type="entry name" value="PCNA_N"/>
    <property type="match status" value="1"/>
</dbReference>
<evidence type="ECO:0000256" key="4">
    <source>
        <dbReference type="ARBA" id="ARBA00023125"/>
    </source>
</evidence>
<evidence type="ECO:0000259" key="9">
    <source>
        <dbReference type="Pfam" id="PF00705"/>
    </source>
</evidence>
<evidence type="ECO:0000313" key="12">
    <source>
        <dbReference type="Proteomes" id="UP001150538"/>
    </source>
</evidence>
<dbReference type="GO" id="GO:0043626">
    <property type="term" value="C:PCNA complex"/>
    <property type="evidence" value="ECO:0007669"/>
    <property type="project" value="TreeGrafter"/>
</dbReference>
<dbReference type="FunFam" id="3.10.150.10:FF:000006">
    <property type="entry name" value="Proliferating cell nuclear antigen"/>
    <property type="match status" value="1"/>
</dbReference>
<proteinExistence type="inferred from homology"/>
<evidence type="ECO:0000256" key="6">
    <source>
        <dbReference type="ARBA" id="ARBA00054163"/>
    </source>
</evidence>
<dbReference type="InterPro" id="IPR022649">
    <property type="entry name" value="Pr_cel_nuc_antig_C"/>
</dbReference>
<dbReference type="SUPFAM" id="SSF55979">
    <property type="entry name" value="DNA clamp"/>
    <property type="match status" value="2"/>
</dbReference>
<keyword evidence="12" id="KW-1185">Reference proteome</keyword>
<keyword evidence="4 8" id="KW-0238">DNA-binding</keyword>
<dbReference type="Gene3D" id="3.10.150.10">
    <property type="entry name" value="DNA Polymerase III, subunit A, domain 2"/>
    <property type="match status" value="2"/>
</dbReference>
<organism evidence="11 12">
    <name type="scientific">Mycoemilia scoparia</name>
    <dbReference type="NCBI Taxonomy" id="417184"/>
    <lineage>
        <taxon>Eukaryota</taxon>
        <taxon>Fungi</taxon>
        <taxon>Fungi incertae sedis</taxon>
        <taxon>Zoopagomycota</taxon>
        <taxon>Kickxellomycotina</taxon>
        <taxon>Kickxellomycetes</taxon>
        <taxon>Kickxellales</taxon>
        <taxon>Kickxellaceae</taxon>
        <taxon>Mycoemilia</taxon>
    </lineage>
</organism>
<comment type="subcellular location">
    <subcellularLocation>
        <location evidence="1 7">Nucleus</location>
    </subcellularLocation>
</comment>
<evidence type="ECO:0000256" key="8">
    <source>
        <dbReference type="RuleBase" id="RU003671"/>
    </source>
</evidence>
<dbReference type="EMBL" id="JANBPU010000049">
    <property type="protein sequence ID" value="KAJ1918298.1"/>
    <property type="molecule type" value="Genomic_DNA"/>
</dbReference>
<comment type="similarity">
    <text evidence="2 8">Belongs to the PCNA family.</text>
</comment>
<keyword evidence="3 8" id="KW-0235">DNA replication</keyword>
<sequence>MLEARLPQAALLKKIVEALKEMVNESNFDCGDSGISMQAMDSAHIAMCSLLLRSEGFEPYRCDRVISLGLSFSSLSKVLKCAGNDDVVTLKAEDDADTLGLMFESPKEERVSQFDLKLMDIDSDHVSIPDQEYDCTVHLSSAEFARICRDLSTFGASVVLDATKEGIKFSASGELGRGGILLKQQGSVDDSSPTSTRIEMREPVSVTLSLKYLNIFTKAAPLSEVVTINMSSEIPVLFQFSIGDIGHIRFYLAPQIQEDD</sequence>
<evidence type="ECO:0000256" key="1">
    <source>
        <dbReference type="ARBA" id="ARBA00004123"/>
    </source>
</evidence>
<comment type="caution">
    <text evidence="11">The sequence shown here is derived from an EMBL/GenBank/DDBJ whole genome shotgun (WGS) entry which is preliminary data.</text>
</comment>
<dbReference type="InterPro" id="IPR046938">
    <property type="entry name" value="DNA_clamp_sf"/>
</dbReference>
<dbReference type="FunFam" id="3.10.150.10:FF:000008">
    <property type="entry name" value="Proliferating cell nuclear antigen"/>
    <property type="match status" value="1"/>
</dbReference>
<dbReference type="CDD" id="cd00577">
    <property type="entry name" value="PCNA"/>
    <property type="match status" value="1"/>
</dbReference>
<comment type="function">
    <text evidence="6">This protein is an auxiliary protein of DNA polymerase delta and is involved in the control of eukaryotic DNA replication by increasing the polymerase's processibility during elongation of the leading strand. Involved in DNA repair.</text>
</comment>
<dbReference type="PRINTS" id="PR00339">
    <property type="entry name" value="PCNACYCLIN"/>
</dbReference>
<dbReference type="HAMAP" id="MF_00317">
    <property type="entry name" value="DNApol_clamp_arch"/>
    <property type="match status" value="1"/>
</dbReference>